<feature type="compositionally biased region" description="Polar residues" evidence="1">
    <location>
        <begin position="242"/>
        <end position="255"/>
    </location>
</feature>
<keyword evidence="2" id="KW-1133">Transmembrane helix</keyword>
<dbReference type="Proteomes" id="UP000228758">
    <property type="component" value="Unassembled WGS sequence"/>
</dbReference>
<organism evidence="3 4">
    <name type="scientific">Diaminobutyricimonas aerilata</name>
    <dbReference type="NCBI Taxonomy" id="1162967"/>
    <lineage>
        <taxon>Bacteria</taxon>
        <taxon>Bacillati</taxon>
        <taxon>Actinomycetota</taxon>
        <taxon>Actinomycetes</taxon>
        <taxon>Micrococcales</taxon>
        <taxon>Microbacteriaceae</taxon>
        <taxon>Diaminobutyricimonas</taxon>
    </lineage>
</organism>
<accession>A0A2M9CJ11</accession>
<feature type="compositionally biased region" description="Basic and acidic residues" evidence="1">
    <location>
        <begin position="270"/>
        <end position="285"/>
    </location>
</feature>
<feature type="region of interest" description="Disordered" evidence="1">
    <location>
        <begin position="179"/>
        <end position="306"/>
    </location>
</feature>
<gene>
    <name evidence="3" type="ORF">CLV46_1453</name>
</gene>
<keyword evidence="2" id="KW-0812">Transmembrane</keyword>
<dbReference type="RefSeq" id="WP_211282162.1">
    <property type="nucleotide sequence ID" value="NZ_PGFF01000001.1"/>
</dbReference>
<evidence type="ECO:0000313" key="3">
    <source>
        <dbReference type="EMBL" id="PJJ71897.1"/>
    </source>
</evidence>
<reference evidence="3 4" key="1">
    <citation type="submission" date="2017-11" db="EMBL/GenBank/DDBJ databases">
        <title>Genomic Encyclopedia of Archaeal and Bacterial Type Strains, Phase II (KMG-II): From Individual Species to Whole Genera.</title>
        <authorList>
            <person name="Goeker M."/>
        </authorList>
    </citation>
    <scope>NUCLEOTIDE SEQUENCE [LARGE SCALE GENOMIC DNA]</scope>
    <source>
        <strain evidence="3 4">DSM 27393</strain>
    </source>
</reference>
<protein>
    <submittedName>
        <fullName evidence="3">Uncharacterized protein</fullName>
    </submittedName>
</protein>
<evidence type="ECO:0000256" key="1">
    <source>
        <dbReference type="SAM" id="MobiDB-lite"/>
    </source>
</evidence>
<keyword evidence="4" id="KW-1185">Reference proteome</keyword>
<evidence type="ECO:0000313" key="4">
    <source>
        <dbReference type="Proteomes" id="UP000228758"/>
    </source>
</evidence>
<keyword evidence="2" id="KW-0472">Membrane</keyword>
<sequence length="306" mass="33343">MQWWTDFLDWLGSEDGWRVLSTAVFPFLAILIAGVLAALIARAAIRGQIRHHDREYKASAVATLIAGGRKAATWNNLSTGEQEHYEHLLSEAEVRVRLLPLSGSTLAADWAAHQIAEMKRNSANFSFQADQTLEEFRDRLIEWQHRPGRARKLFKQDLERWKFDKPESTDPLLDRQREWAASQVDSAPAERESSTPTVVTSTPTTQATPLPTSALAPAAPTATTTALPAATATTTAARPVDTGSTSASDDPSSTGPVDATEPERVTGAIDRAEGIRSGVRPEHDAPPPVTASAVRQRIAPTPDDER</sequence>
<comment type="caution">
    <text evidence="3">The sequence shown here is derived from an EMBL/GenBank/DDBJ whole genome shotgun (WGS) entry which is preliminary data.</text>
</comment>
<feature type="transmembrane region" description="Helical" evidence="2">
    <location>
        <begin position="20"/>
        <end position="45"/>
    </location>
</feature>
<dbReference type="AlphaFoldDB" id="A0A2M9CJ11"/>
<dbReference type="EMBL" id="PGFF01000001">
    <property type="protein sequence ID" value="PJJ71897.1"/>
    <property type="molecule type" value="Genomic_DNA"/>
</dbReference>
<feature type="compositionally biased region" description="Low complexity" evidence="1">
    <location>
        <begin position="194"/>
        <end position="237"/>
    </location>
</feature>
<proteinExistence type="predicted"/>
<name>A0A2M9CJ11_9MICO</name>
<evidence type="ECO:0000256" key="2">
    <source>
        <dbReference type="SAM" id="Phobius"/>
    </source>
</evidence>